<dbReference type="Proteomes" id="UP000266016">
    <property type="component" value="Unassembled WGS sequence"/>
</dbReference>
<keyword evidence="3" id="KW-1185">Reference proteome</keyword>
<dbReference type="PANTHER" id="PTHR21310">
    <property type="entry name" value="AMINOGLYCOSIDE PHOSPHOTRANSFERASE-RELATED-RELATED"/>
    <property type="match status" value="1"/>
</dbReference>
<accession>A0A398B2B1</accession>
<dbReference type="Pfam" id="PF01636">
    <property type="entry name" value="APH"/>
    <property type="match status" value="1"/>
</dbReference>
<evidence type="ECO:0000259" key="1">
    <source>
        <dbReference type="Pfam" id="PF01636"/>
    </source>
</evidence>
<organism evidence="2 3">
    <name type="scientific">Peribacillus asahii</name>
    <dbReference type="NCBI Taxonomy" id="228899"/>
    <lineage>
        <taxon>Bacteria</taxon>
        <taxon>Bacillati</taxon>
        <taxon>Bacillota</taxon>
        <taxon>Bacilli</taxon>
        <taxon>Bacillales</taxon>
        <taxon>Bacillaceae</taxon>
        <taxon>Peribacillus</taxon>
    </lineage>
</organism>
<dbReference type="Gene3D" id="3.30.200.20">
    <property type="entry name" value="Phosphorylase Kinase, domain 1"/>
    <property type="match status" value="1"/>
</dbReference>
<dbReference type="InterPro" id="IPR011009">
    <property type="entry name" value="Kinase-like_dom_sf"/>
</dbReference>
<dbReference type="InterPro" id="IPR051678">
    <property type="entry name" value="AGP_Transferase"/>
</dbReference>
<dbReference type="AlphaFoldDB" id="A0A398B2B1"/>
<feature type="domain" description="Aminoglycoside phosphotransferase" evidence="1">
    <location>
        <begin position="31"/>
        <end position="259"/>
    </location>
</feature>
<name>A0A398B2B1_9BACI</name>
<dbReference type="SUPFAM" id="SSF56112">
    <property type="entry name" value="Protein kinase-like (PK-like)"/>
    <property type="match status" value="1"/>
</dbReference>
<sequence>MEKPWLADYPMSLEKAKRLINQQFPEIHIRDIRLLGEGFDNTVVQVNEYVFRFPRRELAMQLMEVENKLLPLIVGRVPLEIPEPLFFGKRSESFPYSFTGYKIISGRTPYRESLENKIASAQKLACFLKVLHDVPVTQAAKCGVTFDQRRRLELPFQKVKLLENAKLVKRLGYAEQANLVFNYAASVQGMKQTRHISFVHGDIHIRNVLLDHSGVLTGIIDWGDVHLGHPAVDLSFIYSYFPKQAREAFFDIYGEIDDETERLARFRAVFMLVTLFTYAIDRDDKPLIELITEGLQLAVED</sequence>
<dbReference type="GO" id="GO:0016740">
    <property type="term" value="F:transferase activity"/>
    <property type="evidence" value="ECO:0007669"/>
    <property type="project" value="UniProtKB-KW"/>
</dbReference>
<dbReference type="Gene3D" id="3.90.1200.10">
    <property type="match status" value="1"/>
</dbReference>
<comment type="caution">
    <text evidence="2">The sequence shown here is derived from an EMBL/GenBank/DDBJ whole genome shotgun (WGS) entry which is preliminary data.</text>
</comment>
<keyword evidence="2" id="KW-0808">Transferase</keyword>
<proteinExistence type="predicted"/>
<dbReference type="EMBL" id="QWVS01000054">
    <property type="protein sequence ID" value="RID82090.1"/>
    <property type="molecule type" value="Genomic_DNA"/>
</dbReference>
<protein>
    <submittedName>
        <fullName evidence="2">Phosphotransferase</fullName>
    </submittedName>
</protein>
<dbReference type="PANTHER" id="PTHR21310:SF42">
    <property type="entry name" value="BIFUNCTIONAL AAC_APH"/>
    <property type="match status" value="1"/>
</dbReference>
<gene>
    <name evidence="2" type="ORF">D1953_19010</name>
</gene>
<evidence type="ECO:0000313" key="2">
    <source>
        <dbReference type="EMBL" id="RID82090.1"/>
    </source>
</evidence>
<dbReference type="RefSeq" id="WP_119118724.1">
    <property type="nucleotide sequence ID" value="NZ_QWVS01000054.1"/>
</dbReference>
<reference evidence="2 3" key="1">
    <citation type="submission" date="2018-08" db="EMBL/GenBank/DDBJ databases">
        <title>Bacillus jemisoniae sp. nov., Bacillus chryseoplanitiae sp. nov., Bacillus resnikiae sp. nov., and Bacillus frankliniae sp. nov., isolated from Viking spacecraft and associated surfaces.</title>
        <authorList>
            <person name="Seuylemezian A."/>
            <person name="Vaishampayan P."/>
        </authorList>
    </citation>
    <scope>NUCLEOTIDE SEQUENCE [LARGE SCALE GENOMIC DNA]</scope>
    <source>
        <strain evidence="2 3">MA001</strain>
    </source>
</reference>
<dbReference type="InterPro" id="IPR002575">
    <property type="entry name" value="Aminoglycoside_PTrfase"/>
</dbReference>
<evidence type="ECO:0000313" key="3">
    <source>
        <dbReference type="Proteomes" id="UP000266016"/>
    </source>
</evidence>